<dbReference type="GO" id="GO:0006412">
    <property type="term" value="P:translation"/>
    <property type="evidence" value="ECO:0007669"/>
    <property type="project" value="InterPro"/>
</dbReference>
<dbReference type="PANTHER" id="PTHR10746">
    <property type="entry name" value="50S RIBOSOMAL PROTEIN L4"/>
    <property type="match status" value="1"/>
</dbReference>
<accession>A0AAJ5YSM3</accession>
<dbReference type="InterPro" id="IPR023574">
    <property type="entry name" value="Ribosomal_uL4_dom_sf"/>
</dbReference>
<feature type="region of interest" description="Disordered" evidence="5">
    <location>
        <begin position="125"/>
        <end position="157"/>
    </location>
</feature>
<proteinExistence type="inferred from homology"/>
<protein>
    <recommendedName>
        <fullName evidence="4">Large ribosomal subunit protein uL4m</fullName>
    </recommendedName>
</protein>
<dbReference type="InterPro" id="IPR013005">
    <property type="entry name" value="Ribosomal_uL4-like"/>
</dbReference>
<keyword evidence="2 6" id="KW-0689">Ribosomal protein</keyword>
<dbReference type="GO" id="GO:0005840">
    <property type="term" value="C:ribosome"/>
    <property type="evidence" value="ECO:0007669"/>
    <property type="project" value="UniProtKB-KW"/>
</dbReference>
<keyword evidence="7" id="KW-1185">Reference proteome</keyword>
<comment type="similarity">
    <text evidence="1">Belongs to the universal ribosomal protein uL4 family.</text>
</comment>
<dbReference type="EMBL" id="CP119944">
    <property type="protein sequence ID" value="WFC99435.1"/>
    <property type="molecule type" value="Genomic_DNA"/>
</dbReference>
<dbReference type="Pfam" id="PF00573">
    <property type="entry name" value="Ribosomal_L4"/>
    <property type="match status" value="1"/>
</dbReference>
<evidence type="ECO:0000256" key="4">
    <source>
        <dbReference type="ARBA" id="ARBA00040565"/>
    </source>
</evidence>
<reference evidence="6 7" key="1">
    <citation type="submission" date="2023-03" db="EMBL/GenBank/DDBJ databases">
        <title>Mating type loci evolution in Malassezia.</title>
        <authorList>
            <person name="Coelho M.A."/>
        </authorList>
    </citation>
    <scope>NUCLEOTIDE SEQUENCE [LARGE SCALE GENOMIC DNA]</scope>
    <source>
        <strain evidence="6 7">CBS 9725</strain>
    </source>
</reference>
<keyword evidence="3" id="KW-0687">Ribonucleoprotein</keyword>
<evidence type="ECO:0000256" key="2">
    <source>
        <dbReference type="ARBA" id="ARBA00022980"/>
    </source>
</evidence>
<organism evidence="6 7">
    <name type="scientific">Malassezia yamatoensis</name>
    <dbReference type="NCBI Taxonomy" id="253288"/>
    <lineage>
        <taxon>Eukaryota</taxon>
        <taxon>Fungi</taxon>
        <taxon>Dikarya</taxon>
        <taxon>Basidiomycota</taxon>
        <taxon>Ustilaginomycotina</taxon>
        <taxon>Malasseziomycetes</taxon>
        <taxon>Malasseziales</taxon>
        <taxon>Malasseziaceae</taxon>
        <taxon>Malassezia</taxon>
    </lineage>
</organism>
<feature type="compositionally biased region" description="Polar residues" evidence="5">
    <location>
        <begin position="345"/>
        <end position="362"/>
    </location>
</feature>
<dbReference type="InterPro" id="IPR002136">
    <property type="entry name" value="Ribosomal_uL4"/>
</dbReference>
<dbReference type="Gene3D" id="3.40.1370.10">
    <property type="match status" value="1"/>
</dbReference>
<name>A0AAJ5YSM3_9BASI</name>
<evidence type="ECO:0000313" key="6">
    <source>
        <dbReference type="EMBL" id="WFC99435.1"/>
    </source>
</evidence>
<gene>
    <name evidence="6" type="primary">yml6</name>
    <name evidence="6" type="ORF">MYAM1_002179</name>
</gene>
<dbReference type="GO" id="GO:0003735">
    <property type="term" value="F:structural constituent of ribosome"/>
    <property type="evidence" value="ECO:0007669"/>
    <property type="project" value="InterPro"/>
</dbReference>
<evidence type="ECO:0000313" key="7">
    <source>
        <dbReference type="Proteomes" id="UP001219567"/>
    </source>
</evidence>
<dbReference type="Proteomes" id="UP001219567">
    <property type="component" value="Chromosome 2"/>
</dbReference>
<evidence type="ECO:0000256" key="5">
    <source>
        <dbReference type="SAM" id="MobiDB-lite"/>
    </source>
</evidence>
<feature type="region of interest" description="Disordered" evidence="5">
    <location>
        <begin position="334"/>
        <end position="366"/>
    </location>
</feature>
<dbReference type="SUPFAM" id="SSF52166">
    <property type="entry name" value="Ribosomal protein L4"/>
    <property type="match status" value="1"/>
</dbReference>
<dbReference type="GO" id="GO:1990904">
    <property type="term" value="C:ribonucleoprotein complex"/>
    <property type="evidence" value="ECO:0007669"/>
    <property type="project" value="UniProtKB-KW"/>
</dbReference>
<evidence type="ECO:0000256" key="3">
    <source>
        <dbReference type="ARBA" id="ARBA00023274"/>
    </source>
</evidence>
<evidence type="ECO:0000256" key="1">
    <source>
        <dbReference type="ARBA" id="ARBA00010528"/>
    </source>
</evidence>
<dbReference type="AlphaFoldDB" id="A0AAJ5YSM3"/>
<dbReference type="PANTHER" id="PTHR10746:SF6">
    <property type="entry name" value="LARGE RIBOSOMAL SUBUNIT PROTEIN UL4M"/>
    <property type="match status" value="1"/>
</dbReference>
<sequence length="378" mass="41684">MLRRTVQSAGAWLRGPGARSVHTSQTSTQLVKGEDATVAPQTDFLAVERTSPVVHTRLSYLDPSKKPKKSHNAQLVPLSSHVFQTPSHQHAMHLATVYYLDALRSGTASTKTRSEVAFSGRRLRPQKGTGRARLSDAGNPMLRKGGVAHGPRPRDFATDLPRKVRELALRSALSARLREGRLHIVPSLAWIPPPTSTNRLARLLNDKAWNHALFLSAPRDPIQPAQGPRAESRPSSRDLIYTEQQLANHKHYLRNFAMAARNLPEVELLQLHLLPPHIRPRADHAKKPGELHAYQVLQYPRIIMDLGALEWLEAKFGGSAVQELYAEELQQLISTQPPRKDKPQSESTPSSPDEKSSPSATGVATDAATFSIADALSS</sequence>